<organism evidence="4 5">
    <name type="scientific">Aphanothece hegewaldii CCALA 016</name>
    <dbReference type="NCBI Taxonomy" id="2107694"/>
    <lineage>
        <taxon>Bacteria</taxon>
        <taxon>Bacillati</taxon>
        <taxon>Cyanobacteriota</taxon>
        <taxon>Cyanophyceae</taxon>
        <taxon>Oscillatoriophycideae</taxon>
        <taxon>Chroococcales</taxon>
        <taxon>Aphanothecaceae</taxon>
        <taxon>Aphanothece</taxon>
    </lineage>
</organism>
<protein>
    <recommendedName>
        <fullName evidence="3">SF3 helicase domain-containing protein</fullName>
    </recommendedName>
</protein>
<feature type="domain" description="SF3 helicase" evidence="3">
    <location>
        <begin position="363"/>
        <end position="527"/>
    </location>
</feature>
<keyword evidence="1" id="KW-0547">Nucleotide-binding</keyword>
<evidence type="ECO:0000313" key="5">
    <source>
        <dbReference type="Proteomes" id="UP000239001"/>
    </source>
</evidence>
<dbReference type="InterPro" id="IPR014015">
    <property type="entry name" value="Helicase_SF3_DNA-vir"/>
</dbReference>
<dbReference type="AlphaFoldDB" id="A0A2T1LQC0"/>
<accession>A0A2T1LQC0</accession>
<dbReference type="Gene3D" id="3.40.1360.10">
    <property type="match status" value="1"/>
</dbReference>
<name>A0A2T1LQC0_9CHRO</name>
<dbReference type="SUPFAM" id="SSF52540">
    <property type="entry name" value="P-loop containing nucleoside triphosphate hydrolases"/>
    <property type="match status" value="1"/>
</dbReference>
<dbReference type="Proteomes" id="UP000239001">
    <property type="component" value="Unassembled WGS sequence"/>
</dbReference>
<dbReference type="InterPro" id="IPR014818">
    <property type="entry name" value="Phage/plasmid_primase_P4_C"/>
</dbReference>
<feature type="non-terminal residue" evidence="4">
    <location>
        <position position="614"/>
    </location>
</feature>
<dbReference type="RefSeq" id="WP_245927798.1">
    <property type="nucleotide sequence ID" value="NZ_PXOH01000095.1"/>
</dbReference>
<gene>
    <name evidence="4" type="ORF">C7H19_25070</name>
</gene>
<dbReference type="Gene3D" id="3.40.50.300">
    <property type="entry name" value="P-loop containing nucleotide triphosphate hydrolases"/>
    <property type="match status" value="1"/>
</dbReference>
<keyword evidence="5" id="KW-1185">Reference proteome</keyword>
<keyword evidence="2" id="KW-0067">ATP-binding</keyword>
<dbReference type="GO" id="GO:0005524">
    <property type="term" value="F:ATP binding"/>
    <property type="evidence" value="ECO:0007669"/>
    <property type="project" value="UniProtKB-KW"/>
</dbReference>
<dbReference type="InterPro" id="IPR027417">
    <property type="entry name" value="P-loop_NTPase"/>
</dbReference>
<evidence type="ECO:0000313" key="4">
    <source>
        <dbReference type="EMBL" id="PSF26767.1"/>
    </source>
</evidence>
<proteinExistence type="predicted"/>
<evidence type="ECO:0000259" key="3">
    <source>
        <dbReference type="PROSITE" id="PS51206"/>
    </source>
</evidence>
<dbReference type="EMBL" id="PXOH01000095">
    <property type="protein sequence ID" value="PSF26767.1"/>
    <property type="molecule type" value="Genomic_DNA"/>
</dbReference>
<dbReference type="InterPro" id="IPR034154">
    <property type="entry name" value="TOPRIM_DnaG/twinkle"/>
</dbReference>
<evidence type="ECO:0000256" key="1">
    <source>
        <dbReference type="ARBA" id="ARBA00022741"/>
    </source>
</evidence>
<dbReference type="InterPro" id="IPR045455">
    <property type="entry name" value="NrS-1_pol-like_helicase"/>
</dbReference>
<evidence type="ECO:0000256" key="2">
    <source>
        <dbReference type="ARBA" id="ARBA00022840"/>
    </source>
</evidence>
<comment type="caution">
    <text evidence="4">The sequence shown here is derived from an EMBL/GenBank/DDBJ whole genome shotgun (WGS) entry which is preliminary data.</text>
</comment>
<reference evidence="4 5" key="1">
    <citation type="submission" date="2018-03" db="EMBL/GenBank/DDBJ databases">
        <title>The ancient ancestry and fast evolution of plastids.</title>
        <authorList>
            <person name="Moore K.R."/>
            <person name="Magnabosco C."/>
            <person name="Momper L."/>
            <person name="Gold D.A."/>
            <person name="Bosak T."/>
            <person name="Fournier G.P."/>
        </authorList>
    </citation>
    <scope>NUCLEOTIDE SEQUENCE [LARGE SCALE GENOMIC DNA]</scope>
    <source>
        <strain evidence="4 5">CCALA 016</strain>
    </source>
</reference>
<dbReference type="PROSITE" id="PS51206">
    <property type="entry name" value="SF3_HELICASE_1"/>
    <property type="match status" value="1"/>
</dbReference>
<reference evidence="4 5" key="2">
    <citation type="submission" date="2018-03" db="EMBL/GenBank/DDBJ databases">
        <authorList>
            <person name="Keele B.F."/>
        </authorList>
    </citation>
    <scope>NUCLEOTIDE SEQUENCE [LARGE SCALE GENOMIC DNA]</scope>
    <source>
        <strain evidence="4 5">CCALA 016</strain>
    </source>
</reference>
<dbReference type="CDD" id="cd01029">
    <property type="entry name" value="TOPRIM_primases"/>
    <property type="match status" value="1"/>
</dbReference>
<dbReference type="Pfam" id="PF08706">
    <property type="entry name" value="D5_N"/>
    <property type="match status" value="1"/>
</dbReference>
<dbReference type="Pfam" id="PF19263">
    <property type="entry name" value="DUF5906"/>
    <property type="match status" value="1"/>
</dbReference>
<feature type="non-terminal residue" evidence="4">
    <location>
        <position position="1"/>
    </location>
</feature>
<sequence length="614" mass="70329">SKAAREKEKPTVIDTQEWIYYSRDGKVLVKAIRQNLSNGKKKFAQHHYNGKKWIWNLDGVSRENIPIYRYREVKDAIARGETIFVVEGEKCVDALWALGIPATTNIGGSSKWRDSDTQDLEGAKIVLVPDRDKPGIVHMAKIYKAFPDAQWLYVENSFPLWWNPDKIAPSDGYDIADWIKEKKATAKEILDAVGECKVEFLPNPEIPDHAPAPEMHFTQKAVEDLYSKGRYAAIDGKLHKFSGTNYKILSIPEEQRRILEWCSTTPVLKNGIWKYAYATPEAIDKIWSWTLRTFAIDPKLINPLGLNLKNGTLKLEWDGKKVTWKLHPHSPNDYYTYCSEVNYDPQADQQEGDRLLACLDPQQQTIFLRTIAASLDLNKVRQFRGREVKALLLQGYGNNGKDALRESINVLFNQTMTNITIGDLQAYDQGRKFPLAKLAGKNISWASENSKFASLDHLQCIKSAITGETVDIEVKNQPEYSINPATVFLFNCNEFPSLKGGLEAVESRWSILHFTKTYKKNADPRKGEIEADSRFKYDPTFLKEKVVPALLNRILGELQPLINEGINYSCTENSLKQLQEESNHIWQFCREVGLKEDPDGKIYIKDLWEQLRHW</sequence>